<dbReference type="STRING" id="37653.A0A0L8GKT9"/>
<keyword evidence="4 5" id="KW-0539">Nucleus</keyword>
<gene>
    <name evidence="7" type="ORF">OCBIM_22032418mg</name>
</gene>
<dbReference type="InterPro" id="IPR000418">
    <property type="entry name" value="Ets_dom"/>
</dbReference>
<dbReference type="PRINTS" id="PR00454">
    <property type="entry name" value="ETSDOMAIN"/>
</dbReference>
<evidence type="ECO:0000313" key="7">
    <source>
        <dbReference type="EMBL" id="KOF77160.1"/>
    </source>
</evidence>
<dbReference type="InterPro" id="IPR036388">
    <property type="entry name" value="WH-like_DNA-bd_sf"/>
</dbReference>
<organism evidence="7">
    <name type="scientific">Octopus bimaculoides</name>
    <name type="common">California two-spotted octopus</name>
    <dbReference type="NCBI Taxonomy" id="37653"/>
    <lineage>
        <taxon>Eukaryota</taxon>
        <taxon>Metazoa</taxon>
        <taxon>Spiralia</taxon>
        <taxon>Lophotrochozoa</taxon>
        <taxon>Mollusca</taxon>
        <taxon>Cephalopoda</taxon>
        <taxon>Coleoidea</taxon>
        <taxon>Octopodiformes</taxon>
        <taxon>Octopoda</taxon>
        <taxon>Incirrata</taxon>
        <taxon>Octopodidae</taxon>
        <taxon>Octopus</taxon>
    </lineage>
</organism>
<evidence type="ECO:0000256" key="5">
    <source>
        <dbReference type="RuleBase" id="RU004019"/>
    </source>
</evidence>
<dbReference type="PROSITE" id="PS00345">
    <property type="entry name" value="ETS_DOMAIN_1"/>
    <property type="match status" value="1"/>
</dbReference>
<dbReference type="GO" id="GO:0030154">
    <property type="term" value="P:cell differentiation"/>
    <property type="evidence" value="ECO:0007669"/>
    <property type="project" value="TreeGrafter"/>
</dbReference>
<dbReference type="GO" id="GO:0043565">
    <property type="term" value="F:sequence-specific DNA binding"/>
    <property type="evidence" value="ECO:0007669"/>
    <property type="project" value="InterPro"/>
</dbReference>
<dbReference type="Pfam" id="PF00178">
    <property type="entry name" value="Ets"/>
    <property type="match status" value="1"/>
</dbReference>
<sequence length="361" mass="41535">MHYLENGNYTRVYPFNIGRKDIFHGSSTDQSLTGPYTMIQRTFCATGLENSVQFDRNPPSYEEHMKRYKPIMNQVDNCQKPMKLEYSQQNSTFTSASSTIDMVDSYKRDSYGIYNPYCKCRPGFCYCLRSGIYNSKADDDEETYHDLKSYISTSGQVQLWQFLLELLLDDTNTSCIKWDGGRGEFRMVDPEEVARKWGKRKNKPSMNYDKLSRALRYYYEKQILSKVQGKRYTYKFNFKMIQQAQKCSSSTGSGSDSGSPYRSPSSPYSMDMYSCYDGAVPNVGGYSIVPDNTYNQQPAVDMPYTADNYLSSYIKQNVNTAYQANMVPLENTFPDTLMPITASTSETMYDTFGSQAQYTYL</sequence>
<comment type="subcellular location">
    <subcellularLocation>
        <location evidence="1 5">Nucleus</location>
    </subcellularLocation>
</comment>
<dbReference type="GO" id="GO:0000981">
    <property type="term" value="F:DNA-binding transcription factor activity, RNA polymerase II-specific"/>
    <property type="evidence" value="ECO:0007669"/>
    <property type="project" value="TreeGrafter"/>
</dbReference>
<evidence type="ECO:0000256" key="1">
    <source>
        <dbReference type="ARBA" id="ARBA00004123"/>
    </source>
</evidence>
<evidence type="ECO:0000256" key="2">
    <source>
        <dbReference type="ARBA" id="ARBA00005562"/>
    </source>
</evidence>
<comment type="similarity">
    <text evidence="2 5">Belongs to the ETS family.</text>
</comment>
<feature type="domain" description="ETS" evidence="6">
    <location>
        <begin position="157"/>
        <end position="237"/>
    </location>
</feature>
<proteinExistence type="inferred from homology"/>
<protein>
    <recommendedName>
        <fullName evidence="6">ETS domain-containing protein</fullName>
    </recommendedName>
</protein>
<dbReference type="OrthoDB" id="10067219at2759"/>
<dbReference type="InterPro" id="IPR046328">
    <property type="entry name" value="ETS_fam"/>
</dbReference>
<dbReference type="PROSITE" id="PS50061">
    <property type="entry name" value="ETS_DOMAIN_3"/>
    <property type="match status" value="1"/>
</dbReference>
<dbReference type="EMBL" id="KQ421533">
    <property type="protein sequence ID" value="KOF77160.1"/>
    <property type="molecule type" value="Genomic_DNA"/>
</dbReference>
<dbReference type="FunFam" id="1.10.10.10:FF:000039">
    <property type="entry name" value="Friend leukemia integration 1 transcription factor"/>
    <property type="match status" value="1"/>
</dbReference>
<dbReference type="SUPFAM" id="SSF46785">
    <property type="entry name" value="Winged helix' DNA-binding domain"/>
    <property type="match status" value="1"/>
</dbReference>
<reference evidence="7" key="1">
    <citation type="submission" date="2015-07" db="EMBL/GenBank/DDBJ databases">
        <title>MeaNS - Measles Nucleotide Surveillance Program.</title>
        <authorList>
            <person name="Tran T."/>
            <person name="Druce J."/>
        </authorList>
    </citation>
    <scope>NUCLEOTIDE SEQUENCE</scope>
    <source>
        <strain evidence="7">UCB-OBI-ISO-001</strain>
        <tissue evidence="7">Gonad</tissue>
    </source>
</reference>
<evidence type="ECO:0000256" key="3">
    <source>
        <dbReference type="ARBA" id="ARBA00023125"/>
    </source>
</evidence>
<dbReference type="GO" id="GO:0005634">
    <property type="term" value="C:nucleus"/>
    <property type="evidence" value="ECO:0007669"/>
    <property type="project" value="UniProtKB-SubCell"/>
</dbReference>
<dbReference type="AlphaFoldDB" id="A0A0L8GKT9"/>
<dbReference type="PROSITE" id="PS00346">
    <property type="entry name" value="ETS_DOMAIN_2"/>
    <property type="match status" value="1"/>
</dbReference>
<evidence type="ECO:0000256" key="4">
    <source>
        <dbReference type="ARBA" id="ARBA00023242"/>
    </source>
</evidence>
<dbReference type="PANTHER" id="PTHR11849:SF304">
    <property type="entry name" value="DNA-BINDING PROTEIN D-ETS-3"/>
    <property type="match status" value="1"/>
</dbReference>
<accession>A0A0L8GKT9</accession>
<dbReference type="KEGG" id="obi:106876417"/>
<dbReference type="InterPro" id="IPR036390">
    <property type="entry name" value="WH_DNA-bd_sf"/>
</dbReference>
<keyword evidence="3 5" id="KW-0238">DNA-binding</keyword>
<name>A0A0L8GKT9_OCTBM</name>
<dbReference type="PANTHER" id="PTHR11849">
    <property type="entry name" value="ETS"/>
    <property type="match status" value="1"/>
</dbReference>
<dbReference type="SMART" id="SM00413">
    <property type="entry name" value="ETS"/>
    <property type="match status" value="1"/>
</dbReference>
<evidence type="ECO:0000259" key="6">
    <source>
        <dbReference type="PROSITE" id="PS50061"/>
    </source>
</evidence>
<dbReference type="Gene3D" id="1.10.10.10">
    <property type="entry name" value="Winged helix-like DNA-binding domain superfamily/Winged helix DNA-binding domain"/>
    <property type="match status" value="1"/>
</dbReference>